<feature type="domain" description="PDZ" evidence="5">
    <location>
        <begin position="190"/>
        <end position="257"/>
    </location>
</feature>
<evidence type="ECO:0000256" key="1">
    <source>
        <dbReference type="ARBA" id="ARBA00010541"/>
    </source>
</evidence>
<protein>
    <recommendedName>
        <fullName evidence="5">PDZ domain-containing protein</fullName>
    </recommendedName>
</protein>
<proteinExistence type="inferred from homology"/>
<organism evidence="6 7">
    <name type="scientific">Angustibacter aerolatus</name>
    <dbReference type="NCBI Taxonomy" id="1162965"/>
    <lineage>
        <taxon>Bacteria</taxon>
        <taxon>Bacillati</taxon>
        <taxon>Actinomycetota</taxon>
        <taxon>Actinomycetes</taxon>
        <taxon>Kineosporiales</taxon>
        <taxon>Kineosporiaceae</taxon>
    </lineage>
</organism>
<dbReference type="InterPro" id="IPR001478">
    <property type="entry name" value="PDZ"/>
</dbReference>
<gene>
    <name evidence="6" type="ORF">GCM10025868_16820</name>
</gene>
<dbReference type="InterPro" id="IPR051201">
    <property type="entry name" value="Chloro_Bact_Ser_Proteases"/>
</dbReference>
<sequence length="299" mass="29572">MLDDAGHVLTNNHVASAGGSNAKPQVTLNDGRTYDASVVGTDPSTDLAVLKMSGATDLTPATLGDSDAVQVGQNVMAVGNPLGLAGTVTTGIVSALDRPVTTSSEEEQQQSDPFGQGQGGDSSASDPVVTNAIQTDAAVNPGNSGGALVDTSGRVVGIPSSIASLGQSAGSSQSGSIGLGFSIPINEAKAIADQAISSGTADHPYLGVTLDDGTVKDGTATRAAAVVQTVSSGTPAANAGLRQGDAVIAVNGDPVNGSESLVAQIREKQVGAKVEPTTVRSGSERKVSVTLTKRPTTGQ</sequence>
<dbReference type="CDD" id="cd06779">
    <property type="entry name" value="cpPDZ_Deg_HtrA-like"/>
    <property type="match status" value="1"/>
</dbReference>
<evidence type="ECO:0000313" key="6">
    <source>
        <dbReference type="EMBL" id="GMA86432.1"/>
    </source>
</evidence>
<dbReference type="PROSITE" id="PS50106">
    <property type="entry name" value="PDZ"/>
    <property type="match status" value="1"/>
</dbReference>
<dbReference type="SUPFAM" id="SSF50494">
    <property type="entry name" value="Trypsin-like serine proteases"/>
    <property type="match status" value="1"/>
</dbReference>
<evidence type="ECO:0000256" key="4">
    <source>
        <dbReference type="SAM" id="MobiDB-lite"/>
    </source>
</evidence>
<dbReference type="Pfam" id="PF13180">
    <property type="entry name" value="PDZ_2"/>
    <property type="match status" value="1"/>
</dbReference>
<keyword evidence="3" id="KW-0378">Hydrolase</keyword>
<evidence type="ECO:0000313" key="7">
    <source>
        <dbReference type="Proteomes" id="UP001157017"/>
    </source>
</evidence>
<dbReference type="PRINTS" id="PR00834">
    <property type="entry name" value="PROTEASES2C"/>
</dbReference>
<dbReference type="Proteomes" id="UP001157017">
    <property type="component" value="Unassembled WGS sequence"/>
</dbReference>
<evidence type="ECO:0000256" key="2">
    <source>
        <dbReference type="ARBA" id="ARBA00022670"/>
    </source>
</evidence>
<evidence type="ECO:0000259" key="5">
    <source>
        <dbReference type="PROSITE" id="PS50106"/>
    </source>
</evidence>
<keyword evidence="7" id="KW-1185">Reference proteome</keyword>
<dbReference type="InterPro" id="IPR043504">
    <property type="entry name" value="Peptidase_S1_PA_chymotrypsin"/>
</dbReference>
<feature type="region of interest" description="Disordered" evidence="4">
    <location>
        <begin position="273"/>
        <end position="299"/>
    </location>
</feature>
<dbReference type="SMART" id="SM00228">
    <property type="entry name" value="PDZ"/>
    <property type="match status" value="1"/>
</dbReference>
<feature type="compositionally biased region" description="Polar residues" evidence="4">
    <location>
        <begin position="289"/>
        <end position="299"/>
    </location>
</feature>
<comment type="similarity">
    <text evidence="1">Belongs to the peptidase S1C family.</text>
</comment>
<dbReference type="InterPro" id="IPR009003">
    <property type="entry name" value="Peptidase_S1_PA"/>
</dbReference>
<accession>A0ABQ6JHU1</accession>
<dbReference type="InterPro" id="IPR036034">
    <property type="entry name" value="PDZ_sf"/>
</dbReference>
<dbReference type="Gene3D" id="2.30.42.10">
    <property type="match status" value="1"/>
</dbReference>
<dbReference type="EMBL" id="BSUZ01000001">
    <property type="protein sequence ID" value="GMA86432.1"/>
    <property type="molecule type" value="Genomic_DNA"/>
</dbReference>
<dbReference type="InterPro" id="IPR001940">
    <property type="entry name" value="Peptidase_S1C"/>
</dbReference>
<dbReference type="PANTHER" id="PTHR43343:SF3">
    <property type="entry name" value="PROTEASE DO-LIKE 8, CHLOROPLASTIC"/>
    <property type="match status" value="1"/>
</dbReference>
<dbReference type="PANTHER" id="PTHR43343">
    <property type="entry name" value="PEPTIDASE S12"/>
    <property type="match status" value="1"/>
</dbReference>
<name>A0ABQ6JHU1_9ACTN</name>
<evidence type="ECO:0000256" key="3">
    <source>
        <dbReference type="ARBA" id="ARBA00022801"/>
    </source>
</evidence>
<comment type="caution">
    <text evidence="6">The sequence shown here is derived from an EMBL/GenBank/DDBJ whole genome shotgun (WGS) entry which is preliminary data.</text>
</comment>
<dbReference type="Pfam" id="PF13365">
    <property type="entry name" value="Trypsin_2"/>
    <property type="match status" value="1"/>
</dbReference>
<dbReference type="Gene3D" id="2.40.10.10">
    <property type="entry name" value="Trypsin-like serine proteases"/>
    <property type="match status" value="2"/>
</dbReference>
<reference evidence="7" key="1">
    <citation type="journal article" date="2019" name="Int. J. Syst. Evol. Microbiol.">
        <title>The Global Catalogue of Microorganisms (GCM) 10K type strain sequencing project: providing services to taxonomists for standard genome sequencing and annotation.</title>
        <authorList>
            <consortium name="The Broad Institute Genomics Platform"/>
            <consortium name="The Broad Institute Genome Sequencing Center for Infectious Disease"/>
            <person name="Wu L."/>
            <person name="Ma J."/>
        </authorList>
    </citation>
    <scope>NUCLEOTIDE SEQUENCE [LARGE SCALE GENOMIC DNA]</scope>
    <source>
        <strain evidence="7">NBRC 108730</strain>
    </source>
</reference>
<dbReference type="SUPFAM" id="SSF50156">
    <property type="entry name" value="PDZ domain-like"/>
    <property type="match status" value="1"/>
</dbReference>
<keyword evidence="2" id="KW-0645">Protease</keyword>
<feature type="region of interest" description="Disordered" evidence="4">
    <location>
        <begin position="98"/>
        <end position="127"/>
    </location>
</feature>